<dbReference type="AlphaFoldDB" id="A0A2A3Z1W6"/>
<name>A0A2A3Z1W6_BREAU</name>
<organism evidence="1 2">
    <name type="scientific">Brevibacterium aurantiacum</name>
    <dbReference type="NCBI Taxonomy" id="273384"/>
    <lineage>
        <taxon>Bacteria</taxon>
        <taxon>Bacillati</taxon>
        <taxon>Actinomycetota</taxon>
        <taxon>Actinomycetes</taxon>
        <taxon>Micrococcales</taxon>
        <taxon>Brevibacteriaceae</taxon>
        <taxon>Brevibacterium</taxon>
    </lineage>
</organism>
<dbReference type="RefSeq" id="WP_096162831.1">
    <property type="nucleotide sequence ID" value="NZ_NRGP01000023.1"/>
</dbReference>
<gene>
    <name evidence="1" type="ORF">CIK64_15350</name>
</gene>
<evidence type="ECO:0000313" key="1">
    <source>
        <dbReference type="EMBL" id="PCC45509.1"/>
    </source>
</evidence>
<reference evidence="1 2" key="1">
    <citation type="journal article" date="2017" name="Elife">
        <title>Extensive horizontal gene transfer in cheese-associated bacteria.</title>
        <authorList>
            <person name="Bonham K.S."/>
            <person name="Wolfe B.E."/>
            <person name="Dutton R.J."/>
        </authorList>
    </citation>
    <scope>NUCLEOTIDE SEQUENCE [LARGE SCALE GENOMIC DNA]</scope>
    <source>
        <strain evidence="1 2">947_7</strain>
    </source>
</reference>
<comment type="caution">
    <text evidence="1">The sequence shown here is derived from an EMBL/GenBank/DDBJ whole genome shotgun (WGS) entry which is preliminary data.</text>
</comment>
<protein>
    <submittedName>
        <fullName evidence="1">Uncharacterized protein</fullName>
    </submittedName>
</protein>
<dbReference type="Proteomes" id="UP000217564">
    <property type="component" value="Unassembled WGS sequence"/>
</dbReference>
<proteinExistence type="predicted"/>
<evidence type="ECO:0000313" key="2">
    <source>
        <dbReference type="Proteomes" id="UP000217564"/>
    </source>
</evidence>
<sequence length="97" mass="10652">MYSTTGLGSQRFAYLAWNLATLPKAKRIWPPALGLRKSLKATLIHLRRNRNQDDIAEALESSQPTIIRAIATMIPLLTAVLTNITPAAGYLDANGTY</sequence>
<accession>A0A2A3Z1W6</accession>
<dbReference type="EMBL" id="NRGP01000023">
    <property type="protein sequence ID" value="PCC45509.1"/>
    <property type="molecule type" value="Genomic_DNA"/>
</dbReference>